<evidence type="ECO:0000313" key="1">
    <source>
        <dbReference type="EMBL" id="JAH92326.1"/>
    </source>
</evidence>
<reference evidence="1" key="2">
    <citation type="journal article" date="2015" name="Fish Shellfish Immunol.">
        <title>Early steps in the European eel (Anguilla anguilla)-Vibrio vulnificus interaction in the gills: Role of the RtxA13 toxin.</title>
        <authorList>
            <person name="Callol A."/>
            <person name="Pajuelo D."/>
            <person name="Ebbesson L."/>
            <person name="Teles M."/>
            <person name="MacKenzie S."/>
            <person name="Amaro C."/>
        </authorList>
    </citation>
    <scope>NUCLEOTIDE SEQUENCE</scope>
</reference>
<protein>
    <submittedName>
        <fullName evidence="1">Uncharacterized protein</fullName>
    </submittedName>
</protein>
<dbReference type="AlphaFoldDB" id="A0A0E9WPY5"/>
<dbReference type="EMBL" id="GBXM01016251">
    <property type="protein sequence ID" value="JAH92326.1"/>
    <property type="molecule type" value="Transcribed_RNA"/>
</dbReference>
<reference evidence="1" key="1">
    <citation type="submission" date="2014-11" db="EMBL/GenBank/DDBJ databases">
        <authorList>
            <person name="Amaro Gonzalez C."/>
        </authorList>
    </citation>
    <scope>NUCLEOTIDE SEQUENCE</scope>
</reference>
<proteinExistence type="predicted"/>
<name>A0A0E9WPY5_ANGAN</name>
<sequence length="43" mass="4821">MAEFSIHCKGVDAKVGISHLKARCTLKNRRITLASLSVWHDVQ</sequence>
<organism evidence="1">
    <name type="scientific">Anguilla anguilla</name>
    <name type="common">European freshwater eel</name>
    <name type="synonym">Muraena anguilla</name>
    <dbReference type="NCBI Taxonomy" id="7936"/>
    <lineage>
        <taxon>Eukaryota</taxon>
        <taxon>Metazoa</taxon>
        <taxon>Chordata</taxon>
        <taxon>Craniata</taxon>
        <taxon>Vertebrata</taxon>
        <taxon>Euteleostomi</taxon>
        <taxon>Actinopterygii</taxon>
        <taxon>Neopterygii</taxon>
        <taxon>Teleostei</taxon>
        <taxon>Anguilliformes</taxon>
        <taxon>Anguillidae</taxon>
        <taxon>Anguilla</taxon>
    </lineage>
</organism>
<accession>A0A0E9WPY5</accession>